<protein>
    <submittedName>
        <fullName evidence="2">Uncharacterized protein</fullName>
    </submittedName>
</protein>
<proteinExistence type="predicted"/>
<dbReference type="EMBL" id="JBBPBM010000046">
    <property type="protein sequence ID" value="KAK8521704.1"/>
    <property type="molecule type" value="Genomic_DNA"/>
</dbReference>
<keyword evidence="3" id="KW-1185">Reference proteome</keyword>
<evidence type="ECO:0000256" key="1">
    <source>
        <dbReference type="SAM" id="MobiDB-lite"/>
    </source>
</evidence>
<name>A0ABR2CQ58_9ROSI</name>
<feature type="region of interest" description="Disordered" evidence="1">
    <location>
        <begin position="48"/>
        <end position="67"/>
    </location>
</feature>
<evidence type="ECO:0000313" key="2">
    <source>
        <dbReference type="EMBL" id="KAK8521704.1"/>
    </source>
</evidence>
<comment type="caution">
    <text evidence="2">The sequence shown here is derived from an EMBL/GenBank/DDBJ whole genome shotgun (WGS) entry which is preliminary data.</text>
</comment>
<accession>A0ABR2CQ58</accession>
<dbReference type="Proteomes" id="UP001472677">
    <property type="component" value="Unassembled WGS sequence"/>
</dbReference>
<reference evidence="2 3" key="1">
    <citation type="journal article" date="2024" name="G3 (Bethesda)">
        <title>Genome assembly of Hibiscus sabdariffa L. provides insights into metabolisms of medicinal natural products.</title>
        <authorList>
            <person name="Kim T."/>
        </authorList>
    </citation>
    <scope>NUCLEOTIDE SEQUENCE [LARGE SCALE GENOMIC DNA]</scope>
    <source>
        <strain evidence="2">TK-2024</strain>
        <tissue evidence="2">Old leaves</tissue>
    </source>
</reference>
<organism evidence="2 3">
    <name type="scientific">Hibiscus sabdariffa</name>
    <name type="common">roselle</name>
    <dbReference type="NCBI Taxonomy" id="183260"/>
    <lineage>
        <taxon>Eukaryota</taxon>
        <taxon>Viridiplantae</taxon>
        <taxon>Streptophyta</taxon>
        <taxon>Embryophyta</taxon>
        <taxon>Tracheophyta</taxon>
        <taxon>Spermatophyta</taxon>
        <taxon>Magnoliopsida</taxon>
        <taxon>eudicotyledons</taxon>
        <taxon>Gunneridae</taxon>
        <taxon>Pentapetalae</taxon>
        <taxon>rosids</taxon>
        <taxon>malvids</taxon>
        <taxon>Malvales</taxon>
        <taxon>Malvaceae</taxon>
        <taxon>Malvoideae</taxon>
        <taxon>Hibiscus</taxon>
    </lineage>
</organism>
<sequence length="135" mass="14809">MALSPTPSLRISTINATLLVVPSLDPDTFSIKTHLTLSFDHRYSPTKLMFQPNRKSSSSSSSSSELLDSPVTTLISGKFENLLLNPSLFSTTAKPSIVETQLTGHDKEVYDEGREGLGKKEEEEMVAVRTVEEHG</sequence>
<gene>
    <name evidence="2" type="ORF">V6N12_066292</name>
</gene>
<evidence type="ECO:0000313" key="3">
    <source>
        <dbReference type="Proteomes" id="UP001472677"/>
    </source>
</evidence>